<keyword evidence="3 7" id="KW-0812">Transmembrane</keyword>
<dbReference type="KEGG" id="trs:Terro_0080"/>
<dbReference type="GO" id="GO:0015297">
    <property type="term" value="F:antiporter activity"/>
    <property type="evidence" value="ECO:0007669"/>
    <property type="project" value="InterPro"/>
</dbReference>
<evidence type="ECO:0000256" key="6">
    <source>
        <dbReference type="ARBA" id="ARBA00023136"/>
    </source>
</evidence>
<feature type="transmembrane region" description="Helical" evidence="7">
    <location>
        <begin position="280"/>
        <end position="296"/>
    </location>
</feature>
<dbReference type="eggNOG" id="COG0475">
    <property type="taxonomic scope" value="Bacteria"/>
</dbReference>
<feature type="transmembrane region" description="Helical" evidence="7">
    <location>
        <begin position="227"/>
        <end position="245"/>
    </location>
</feature>
<feature type="domain" description="Cation/H+ exchanger transmembrane" evidence="8">
    <location>
        <begin position="10"/>
        <end position="392"/>
    </location>
</feature>
<organism evidence="9 10">
    <name type="scientific">Terriglobus roseus (strain DSM 18391 / NRRL B-41598 / KBS 63)</name>
    <dbReference type="NCBI Taxonomy" id="926566"/>
    <lineage>
        <taxon>Bacteria</taxon>
        <taxon>Pseudomonadati</taxon>
        <taxon>Acidobacteriota</taxon>
        <taxon>Terriglobia</taxon>
        <taxon>Terriglobales</taxon>
        <taxon>Acidobacteriaceae</taxon>
        <taxon>Terriglobus</taxon>
    </lineage>
</organism>
<dbReference type="Proteomes" id="UP000006056">
    <property type="component" value="Chromosome"/>
</dbReference>
<dbReference type="OrthoDB" id="9793589at2"/>
<dbReference type="PANTHER" id="PTHR32468:SF0">
    <property type="entry name" value="K(+)_H(+) ANTIPORTER 1"/>
    <property type="match status" value="1"/>
</dbReference>
<feature type="transmembrane region" description="Helical" evidence="7">
    <location>
        <begin position="197"/>
        <end position="215"/>
    </location>
</feature>
<dbReference type="AlphaFoldDB" id="I3ZB13"/>
<gene>
    <name evidence="9" type="ordered locus">Terro_0080</name>
</gene>
<keyword evidence="5" id="KW-0406">Ion transport</keyword>
<evidence type="ECO:0000256" key="3">
    <source>
        <dbReference type="ARBA" id="ARBA00022692"/>
    </source>
</evidence>
<feature type="transmembrane region" description="Helical" evidence="7">
    <location>
        <begin position="95"/>
        <end position="115"/>
    </location>
</feature>
<evidence type="ECO:0000313" key="9">
    <source>
        <dbReference type="EMBL" id="AFL86431.1"/>
    </source>
</evidence>
<dbReference type="Gene3D" id="1.20.1530.20">
    <property type="match status" value="1"/>
</dbReference>
<dbReference type="STRING" id="926566.Terro_0080"/>
<evidence type="ECO:0000256" key="5">
    <source>
        <dbReference type="ARBA" id="ARBA00023065"/>
    </source>
</evidence>
<dbReference type="PANTHER" id="PTHR32468">
    <property type="entry name" value="CATION/H + ANTIPORTER"/>
    <property type="match status" value="1"/>
</dbReference>
<feature type="transmembrane region" description="Helical" evidence="7">
    <location>
        <begin position="251"/>
        <end position="268"/>
    </location>
</feature>
<accession>I3ZB13</accession>
<keyword evidence="2" id="KW-0813">Transport</keyword>
<evidence type="ECO:0000256" key="7">
    <source>
        <dbReference type="SAM" id="Phobius"/>
    </source>
</evidence>
<dbReference type="HOGENOM" id="CLU_005126_7_0_0"/>
<evidence type="ECO:0000259" key="8">
    <source>
        <dbReference type="Pfam" id="PF00999"/>
    </source>
</evidence>
<keyword evidence="6 7" id="KW-0472">Membrane</keyword>
<name>I3ZB13_TERRK</name>
<dbReference type="Pfam" id="PF00999">
    <property type="entry name" value="Na_H_Exchanger"/>
    <property type="match status" value="1"/>
</dbReference>
<dbReference type="InterPro" id="IPR050794">
    <property type="entry name" value="CPA2_transporter"/>
</dbReference>
<evidence type="ECO:0000256" key="4">
    <source>
        <dbReference type="ARBA" id="ARBA00022989"/>
    </source>
</evidence>
<proteinExistence type="predicted"/>
<keyword evidence="10" id="KW-1185">Reference proteome</keyword>
<sequence>MLLAMAIVLLVTLLCGRVAQRLGQARVIGEMAGGILLGPSLLGRFAPAATAQIFTPAVLSSFEVLSAVGLVLYLFLIGTEMDLGHLRMQRATASLTSLCSIVLPFGLALLLVAPLHARFPAGVVSPLAFALFLGVAMSITAFPVLARILEERRLTATPLGATALLSAAVDDVAAWTLLAVALALLPHAAAGPTVGRRLVWLVAYLVVMAVGAALARRFLRGNGGRSLSVTGLGVAVAVALLSAYATDAIGVHPLFGAFLAGVCFPRVARWQQGLRERLDATVSTVLLPFFFALTGMRTRLDLLNSPRVWVWTAVILAVAVAGKMGGAVLGARLTGEPWQAALALGALLNTRGLVELIVLNIARNAGVFSPTLFTMLVVMALATTAMTTPLLNALGVRGD</sequence>
<reference evidence="9 10" key="1">
    <citation type="submission" date="2012-06" db="EMBL/GenBank/DDBJ databases">
        <title>Complete genome of Terriglobus roseus DSM 18391.</title>
        <authorList>
            <consortium name="US DOE Joint Genome Institute (JGI-PGF)"/>
            <person name="Lucas S."/>
            <person name="Copeland A."/>
            <person name="Lapidus A."/>
            <person name="Glavina del Rio T."/>
            <person name="Dalin E."/>
            <person name="Tice H."/>
            <person name="Bruce D."/>
            <person name="Goodwin L."/>
            <person name="Pitluck S."/>
            <person name="Peters L."/>
            <person name="Mikhailova N."/>
            <person name="Munk A.C.C."/>
            <person name="Kyrpides N."/>
            <person name="Mavromatis K."/>
            <person name="Ivanova N."/>
            <person name="Brettin T."/>
            <person name="Detter J.C."/>
            <person name="Han C."/>
            <person name="Larimer F."/>
            <person name="Land M."/>
            <person name="Hauser L."/>
            <person name="Markowitz V."/>
            <person name="Cheng J.-F."/>
            <person name="Hugenholtz P."/>
            <person name="Woyke T."/>
            <person name="Wu D."/>
            <person name="Brambilla E."/>
            <person name="Klenk H.-P."/>
            <person name="Eisen J.A."/>
        </authorList>
    </citation>
    <scope>NUCLEOTIDE SEQUENCE [LARGE SCALE GENOMIC DNA]</scope>
    <source>
        <strain evidence="10">DSM 18391 / NRRL B-41598 / KBS 63</strain>
    </source>
</reference>
<evidence type="ECO:0000256" key="2">
    <source>
        <dbReference type="ARBA" id="ARBA00022448"/>
    </source>
</evidence>
<dbReference type="InterPro" id="IPR006153">
    <property type="entry name" value="Cation/H_exchanger_TM"/>
</dbReference>
<feature type="transmembrane region" description="Helical" evidence="7">
    <location>
        <begin position="373"/>
        <end position="394"/>
    </location>
</feature>
<dbReference type="InterPro" id="IPR038770">
    <property type="entry name" value="Na+/solute_symporter_sf"/>
</dbReference>
<dbReference type="PATRIC" id="fig|926566.3.peg.77"/>
<feature type="transmembrane region" description="Helical" evidence="7">
    <location>
        <begin position="127"/>
        <end position="149"/>
    </location>
</feature>
<protein>
    <submittedName>
        <fullName evidence="9">Kef-type K+ transport system, membrane component</fullName>
    </submittedName>
</protein>
<evidence type="ECO:0000256" key="1">
    <source>
        <dbReference type="ARBA" id="ARBA00004141"/>
    </source>
</evidence>
<comment type="subcellular location">
    <subcellularLocation>
        <location evidence="1">Membrane</location>
        <topology evidence="1">Multi-pass membrane protein</topology>
    </subcellularLocation>
</comment>
<evidence type="ECO:0000313" key="10">
    <source>
        <dbReference type="Proteomes" id="UP000006056"/>
    </source>
</evidence>
<feature type="transmembrane region" description="Helical" evidence="7">
    <location>
        <begin position="341"/>
        <end position="361"/>
    </location>
</feature>
<dbReference type="EMBL" id="CP003379">
    <property type="protein sequence ID" value="AFL86431.1"/>
    <property type="molecule type" value="Genomic_DNA"/>
</dbReference>
<dbReference type="GO" id="GO:1902600">
    <property type="term" value="P:proton transmembrane transport"/>
    <property type="evidence" value="ECO:0007669"/>
    <property type="project" value="InterPro"/>
</dbReference>
<dbReference type="GO" id="GO:0016020">
    <property type="term" value="C:membrane"/>
    <property type="evidence" value="ECO:0007669"/>
    <property type="project" value="UniProtKB-SubCell"/>
</dbReference>
<feature type="transmembrane region" description="Helical" evidence="7">
    <location>
        <begin position="161"/>
        <end position="185"/>
    </location>
</feature>
<feature type="transmembrane region" description="Helical" evidence="7">
    <location>
        <begin position="49"/>
        <end position="75"/>
    </location>
</feature>
<keyword evidence="4 7" id="KW-1133">Transmembrane helix</keyword>
<feature type="transmembrane region" description="Helical" evidence="7">
    <location>
        <begin position="308"/>
        <end position="329"/>
    </location>
</feature>